<dbReference type="GO" id="GO:0010073">
    <property type="term" value="P:meristem maintenance"/>
    <property type="evidence" value="ECO:0007669"/>
    <property type="project" value="InterPro"/>
</dbReference>
<evidence type="ECO:0000259" key="3">
    <source>
        <dbReference type="Pfam" id="PF10536"/>
    </source>
</evidence>
<feature type="compositionally biased region" description="Basic residues" evidence="1">
    <location>
        <begin position="832"/>
        <end position="846"/>
    </location>
</feature>
<sequence>MGFQASLCFFFLLAFAIMCFARNIPSENVAAFSIEDYGPPGSNPKHNPHPPPPNFPSENVAAFSTEDYGPPGPNPKHNPPPPPHLAHVVDMNSTPNPEYFVEDDGQGHSPETGKGSGVGIRICRRSPPFNEVTMADTLPSNQIITADQGVGTIGRSVFTPLISLPGEKEKRENSAENFPTADSPLLPMASSSSHPPPGTAKASGDDSEVPTADAGTMDTGSVGDESVDGSRFSPVPEDDRDDFAFPLLDPWYDNGGNFPNIPGKVSLPPSNWEWMLRGQEATADRVWTPPLSSISDLRIQRGDMQPVPIDFEFPCSAAADWFHWVADEFMDAEFCALLERAGVAEAILLSRSCNMYRNTEALRQILRRWCASTHTFFFSWGELTITLEDVENHWLLPVLGDMDPFAVEMSEEETVVEQALMARASTRINAWSVYFAKATEPTIRRAAFVAYWLCKCLFGDAPYYSMKPLYFRLAVKISFGHRFPLAAMFLGYLYLQLDSVCLDEIRGGSCHFITTCFNTSALQTFLWERSLNYQEVGNDNSQIRAKFKNMSRQILRRYPDLRTNLPLVYRWVSLRGRDPDLVPSMDFEECVLWRPYSYRYADFSCHSVMYWFSDIASQSFELSPDDTRSLTYLSAVNPGWLPVWSDEGVKYTHYCPNRVRRQFGLDQSVPGSPSETLPRTPNMAPFLNDHAFDYWSASVSRMVIPCGGRLGICTVAMQEYWLRVAAAMADYVRQGRGTKVPLPNHHAHPMETTTLSPPTQTAISYAERQGLGFAEWDGPRDGWILYSTAIPSSWKESVKVVEERLRLDSKRGKGSKKTDSGKGASSPAASKQKPKSAAKASSKRPKVAMDMSMIPPSELGDRALMAPGTSKKKQSAAGASKSQKKSAVDPPADPTEDTSLPSKETESSAIQEESAPTPTKAKSQPRSKSVAVKKAKSKPTRKSAVAPPSSSEEPAAESATPVEKESAIPTPPSTIYDRTRSKRKAVAEQVRSQAKRKVGDKGEGSDRVPIVIEEVSGGDDVVDAGAGTTEVNESITERQEVALEPTDGVAAKDSPIDWTDSDDAMADEALGVTVSDEAVLVMADEAVQSTTSIMAEEAPGETPVSMADVVPEAREVTPVMADVTLVSMADETLVDVAHETAPVTVDETLAGMADRTPVSIAYGIIPVVANFNTGIIVGSAAEEDYDPGTDSVDSEEAIADEPQPLQIIPFADQPDEPRANDPIEFHLNPPFARMTSVVEGVSLFGVAPHFGRILREEGSPMVVIDHPSSGAFTGGQVPALEGIPIQGADGGGTADTEVRGVGVVPEDVEAPVLVEKESVAHVVSAAPSSSQTRSAVEVIIPGRVAAFFASFEERAPNPYPDWHFWRFEGPLVAYGNFWVYQDAVPLLQGLSAKFGDFTTHFKFGAGFGGPMISLLGSVLADMRRTSFKTLSESKILSWRSVVQDLIAVGFDLDFLLEHLRKVARKFFGEAIASEMKVVQEQISSLQSTLAVLVSYQGELMSAAAASPTTVEVASPIDGLFD</sequence>
<feature type="compositionally biased region" description="Basic residues" evidence="1">
    <location>
        <begin position="931"/>
        <end position="941"/>
    </location>
</feature>
<feature type="compositionally biased region" description="Low complexity" evidence="1">
    <location>
        <begin position="943"/>
        <end position="961"/>
    </location>
</feature>
<dbReference type="InterPro" id="IPR044824">
    <property type="entry name" value="MAIN-like"/>
</dbReference>
<protein>
    <recommendedName>
        <fullName evidence="3">Aminotransferase-like plant mobile domain-containing protein</fullName>
    </recommendedName>
</protein>
<name>A0A2N9ESE8_FAGSY</name>
<evidence type="ECO:0000313" key="4">
    <source>
        <dbReference type="EMBL" id="SPC77788.1"/>
    </source>
</evidence>
<feature type="domain" description="Aminotransferase-like plant mobile" evidence="3">
    <location>
        <begin position="342"/>
        <end position="701"/>
    </location>
</feature>
<feature type="compositionally biased region" description="Basic and acidic residues" evidence="1">
    <location>
        <begin position="997"/>
        <end position="1006"/>
    </location>
</feature>
<feature type="region of interest" description="Disordered" evidence="1">
    <location>
        <begin position="808"/>
        <end position="1008"/>
    </location>
</feature>
<dbReference type="InterPro" id="IPR019557">
    <property type="entry name" value="AminoTfrase-like_pln_mobile"/>
</dbReference>
<evidence type="ECO:0000256" key="2">
    <source>
        <dbReference type="SAM" id="SignalP"/>
    </source>
</evidence>
<dbReference type="EMBL" id="OIVN01000293">
    <property type="protein sequence ID" value="SPC77788.1"/>
    <property type="molecule type" value="Genomic_DNA"/>
</dbReference>
<feature type="compositionally biased region" description="Basic and acidic residues" evidence="1">
    <location>
        <begin position="808"/>
        <end position="820"/>
    </location>
</feature>
<feature type="compositionally biased region" description="Polar residues" evidence="1">
    <location>
        <begin position="897"/>
        <end position="926"/>
    </location>
</feature>
<accession>A0A2N9ESE8</accession>
<dbReference type="PANTHER" id="PTHR46033">
    <property type="entry name" value="PROTEIN MAIN-LIKE 2"/>
    <property type="match status" value="1"/>
</dbReference>
<feature type="compositionally biased region" description="Low complexity" evidence="1">
    <location>
        <begin position="821"/>
        <end position="831"/>
    </location>
</feature>
<evidence type="ECO:0000256" key="1">
    <source>
        <dbReference type="SAM" id="MobiDB-lite"/>
    </source>
</evidence>
<feature type="signal peptide" evidence="2">
    <location>
        <begin position="1"/>
        <end position="21"/>
    </location>
</feature>
<feature type="chain" id="PRO_5014699092" description="Aminotransferase-like plant mobile domain-containing protein" evidence="2">
    <location>
        <begin position="22"/>
        <end position="1521"/>
    </location>
</feature>
<gene>
    <name evidence="4" type="ORF">FSB_LOCUS5670</name>
</gene>
<organism evidence="4">
    <name type="scientific">Fagus sylvatica</name>
    <name type="common">Beechnut</name>
    <dbReference type="NCBI Taxonomy" id="28930"/>
    <lineage>
        <taxon>Eukaryota</taxon>
        <taxon>Viridiplantae</taxon>
        <taxon>Streptophyta</taxon>
        <taxon>Embryophyta</taxon>
        <taxon>Tracheophyta</taxon>
        <taxon>Spermatophyta</taxon>
        <taxon>Magnoliopsida</taxon>
        <taxon>eudicotyledons</taxon>
        <taxon>Gunneridae</taxon>
        <taxon>Pentapetalae</taxon>
        <taxon>rosids</taxon>
        <taxon>fabids</taxon>
        <taxon>Fagales</taxon>
        <taxon>Fagaceae</taxon>
        <taxon>Fagus</taxon>
    </lineage>
</organism>
<dbReference type="Pfam" id="PF10536">
    <property type="entry name" value="PMD"/>
    <property type="match status" value="1"/>
</dbReference>
<dbReference type="PANTHER" id="PTHR46033:SF16">
    <property type="entry name" value="AMINOTRANSFERASE-LIKE PLANT MOBILE DOMAIN-CONTAINING PROTEIN"/>
    <property type="match status" value="1"/>
</dbReference>
<feature type="region of interest" description="Disordered" evidence="1">
    <location>
        <begin position="40"/>
        <end position="82"/>
    </location>
</feature>
<feature type="region of interest" description="Disordered" evidence="1">
    <location>
        <begin position="165"/>
        <end position="236"/>
    </location>
</feature>
<feature type="compositionally biased region" description="Pro residues" evidence="1">
    <location>
        <begin position="70"/>
        <end position="82"/>
    </location>
</feature>
<reference evidence="4" key="1">
    <citation type="submission" date="2018-02" db="EMBL/GenBank/DDBJ databases">
        <authorList>
            <person name="Cohen D.B."/>
            <person name="Kent A.D."/>
        </authorList>
    </citation>
    <scope>NUCLEOTIDE SEQUENCE</scope>
</reference>
<keyword evidence="2" id="KW-0732">Signal</keyword>
<proteinExistence type="predicted"/>